<keyword evidence="2" id="KW-1185">Reference proteome</keyword>
<accession>A0ACC5VVJ3</accession>
<evidence type="ECO:0000313" key="1">
    <source>
        <dbReference type="EMBL" id="MBZ5488168.1"/>
    </source>
</evidence>
<evidence type="ECO:0000313" key="2">
    <source>
        <dbReference type="Proteomes" id="UP001319846"/>
    </source>
</evidence>
<dbReference type="EMBL" id="JABYQT010000006">
    <property type="protein sequence ID" value="MBZ5488168.1"/>
    <property type="molecule type" value="Genomic_DNA"/>
</dbReference>
<proteinExistence type="predicted"/>
<gene>
    <name evidence="1" type="ORF">HW452_11605</name>
</gene>
<comment type="caution">
    <text evidence="1">The sequence shown here is derived from an EMBL/GenBank/DDBJ whole genome shotgun (WGS) entry which is preliminary data.</text>
</comment>
<organism evidence="1 2">
    <name type="scientific">Vreelandella aquamarina</name>
    <dbReference type="NCBI Taxonomy" id="77097"/>
    <lineage>
        <taxon>Bacteria</taxon>
        <taxon>Pseudomonadati</taxon>
        <taxon>Pseudomonadota</taxon>
        <taxon>Gammaproteobacteria</taxon>
        <taxon>Oceanospirillales</taxon>
        <taxon>Halomonadaceae</taxon>
        <taxon>Vreelandella</taxon>
    </lineage>
</organism>
<name>A0ACC5VVJ3_9GAMM</name>
<reference evidence="1" key="1">
    <citation type="submission" date="2020-06" db="EMBL/GenBank/DDBJ databases">
        <title>Whole Genome Sequence of Halomonas aquamarina MB598.</title>
        <authorList>
            <person name="Pervaiz M."/>
            <person name="Fariq A."/>
            <person name="Yasmin A."/>
            <person name="Welch M."/>
        </authorList>
    </citation>
    <scope>NUCLEOTIDE SEQUENCE</scope>
    <source>
        <strain evidence="1">MB598</strain>
    </source>
</reference>
<sequence>MMRIRTIEALKKYVNGGNNIKYLFFWGHQRKGAEVSKTCFSQWYTSAFETDGVTYLTAEHFMMAEKARLFNDSETHEKIIHASNPGKAKALGREIRSFDESVWIEHRFDIVVKANYLKFDQNHDLKTFLLNTGDRVLVEASPVDNIWGVGLAVDHPDIENPNRWSGLNLLGFALMEVRDILRHSNE</sequence>
<protein>
    <submittedName>
        <fullName evidence="1">NADAR family protein</fullName>
    </submittedName>
</protein>
<dbReference type="Proteomes" id="UP001319846">
    <property type="component" value="Unassembled WGS sequence"/>
</dbReference>